<feature type="compositionally biased region" description="Basic residues" evidence="1">
    <location>
        <begin position="62"/>
        <end position="75"/>
    </location>
</feature>
<reference evidence="2" key="1">
    <citation type="submission" date="2018-05" db="EMBL/GenBank/DDBJ databases">
        <authorList>
            <person name="Lanie J.A."/>
            <person name="Ng W.-L."/>
            <person name="Kazmierczak K.M."/>
            <person name="Andrzejewski T.M."/>
            <person name="Davidsen T.M."/>
            <person name="Wayne K.J."/>
            <person name="Tettelin H."/>
            <person name="Glass J.I."/>
            <person name="Rusch D."/>
            <person name="Podicherti R."/>
            <person name="Tsui H.-C.T."/>
            <person name="Winkler M.E."/>
        </authorList>
    </citation>
    <scope>NUCLEOTIDE SEQUENCE</scope>
</reference>
<feature type="non-terminal residue" evidence="2">
    <location>
        <position position="1"/>
    </location>
</feature>
<proteinExistence type="predicted"/>
<feature type="non-terminal residue" evidence="2">
    <location>
        <position position="83"/>
    </location>
</feature>
<sequence length="83" mass="9168">HGAQFSLHAAAPQGGTETAARGHRRACRTRGDRPRGEPPPVSGQAHHRPQDSPQGHPDRALRPHHGRQAPRRTLRLPHPDERV</sequence>
<evidence type="ECO:0000256" key="1">
    <source>
        <dbReference type="SAM" id="MobiDB-lite"/>
    </source>
</evidence>
<gene>
    <name evidence="2" type="ORF">METZ01_LOCUS99802</name>
</gene>
<accession>A0A381W4P5</accession>
<dbReference type="EMBL" id="UINC01010564">
    <property type="protein sequence ID" value="SVA46948.1"/>
    <property type="molecule type" value="Genomic_DNA"/>
</dbReference>
<dbReference type="AlphaFoldDB" id="A0A381W4P5"/>
<evidence type="ECO:0000313" key="2">
    <source>
        <dbReference type="EMBL" id="SVA46948.1"/>
    </source>
</evidence>
<feature type="region of interest" description="Disordered" evidence="1">
    <location>
        <begin position="1"/>
        <end position="83"/>
    </location>
</feature>
<protein>
    <submittedName>
        <fullName evidence="2">Uncharacterized protein</fullName>
    </submittedName>
</protein>
<name>A0A381W4P5_9ZZZZ</name>
<organism evidence="2">
    <name type="scientific">marine metagenome</name>
    <dbReference type="NCBI Taxonomy" id="408172"/>
    <lineage>
        <taxon>unclassified sequences</taxon>
        <taxon>metagenomes</taxon>
        <taxon>ecological metagenomes</taxon>
    </lineage>
</organism>